<dbReference type="AlphaFoldDB" id="A0A2M7CIM5"/>
<dbReference type="EMBL" id="PEUM01000033">
    <property type="protein sequence ID" value="PIV25501.1"/>
    <property type="molecule type" value="Genomic_DNA"/>
</dbReference>
<dbReference type="Proteomes" id="UP000229966">
    <property type="component" value="Unassembled WGS sequence"/>
</dbReference>
<comment type="caution">
    <text evidence="1">The sequence shown here is derived from an EMBL/GenBank/DDBJ whole genome shotgun (WGS) entry which is preliminary data.</text>
</comment>
<reference evidence="2" key="1">
    <citation type="submission" date="2017-09" db="EMBL/GenBank/DDBJ databases">
        <title>Depth-based differentiation of microbial function through sediment-hosted aquifers and enrichment of novel symbionts in the deep terrestrial subsurface.</title>
        <authorList>
            <person name="Probst A.J."/>
            <person name="Ladd B."/>
            <person name="Jarett J.K."/>
            <person name="Geller-Mcgrath D.E."/>
            <person name="Sieber C.M.K."/>
            <person name="Emerson J.B."/>
            <person name="Anantharaman K."/>
            <person name="Thomas B.C."/>
            <person name="Malmstrom R."/>
            <person name="Stieglmeier M."/>
            <person name="Klingl A."/>
            <person name="Woyke T."/>
            <person name="Ryan C.M."/>
            <person name="Banfield J.F."/>
        </authorList>
    </citation>
    <scope>NUCLEOTIDE SEQUENCE [LARGE SCALE GENOMIC DNA]</scope>
</reference>
<sequence length="66" mass="7620">NFNFFTFPPKITNSFYFNSIIPPPAGFVNPGVRIWILDDGFLNKRGCILAEKKIKYIILPSRRQST</sequence>
<proteinExistence type="predicted"/>
<accession>A0A2M7CIM5</accession>
<organism evidence="1 2">
    <name type="scientific">Candidatus Berkelbacteria bacterium CG03_land_8_20_14_0_80_40_36</name>
    <dbReference type="NCBI Taxonomy" id="1974509"/>
    <lineage>
        <taxon>Bacteria</taxon>
        <taxon>Candidatus Berkelbacteria</taxon>
    </lineage>
</organism>
<feature type="non-terminal residue" evidence="1">
    <location>
        <position position="1"/>
    </location>
</feature>
<protein>
    <submittedName>
        <fullName evidence="1">Uncharacterized protein</fullName>
    </submittedName>
</protein>
<evidence type="ECO:0000313" key="2">
    <source>
        <dbReference type="Proteomes" id="UP000229966"/>
    </source>
</evidence>
<name>A0A2M7CIM5_9BACT</name>
<evidence type="ECO:0000313" key="1">
    <source>
        <dbReference type="EMBL" id="PIV25501.1"/>
    </source>
</evidence>
<gene>
    <name evidence="1" type="ORF">COS38_01250</name>
</gene>